<dbReference type="RefSeq" id="WP_275031403.1">
    <property type="nucleotide sequence ID" value="NZ_CP118615.1"/>
</dbReference>
<evidence type="ECO:0000313" key="2">
    <source>
        <dbReference type="EMBL" id="WDZ84791.1"/>
    </source>
</evidence>
<dbReference type="InterPro" id="IPR005302">
    <property type="entry name" value="MoCF_Sase_C"/>
</dbReference>
<accession>A0ABY7ZQT4</accession>
<dbReference type="PROSITE" id="PS51340">
    <property type="entry name" value="MOSC"/>
    <property type="match status" value="1"/>
</dbReference>
<dbReference type="Gene3D" id="2.40.33.20">
    <property type="entry name" value="PK beta-barrel domain-like"/>
    <property type="match status" value="1"/>
</dbReference>
<reference evidence="2 3" key="1">
    <citation type="submission" date="2023-02" db="EMBL/GenBank/DDBJ databases">
        <authorList>
            <person name="Mo P."/>
        </authorList>
    </citation>
    <scope>NUCLEOTIDE SEQUENCE [LARGE SCALE GENOMIC DNA]</scope>
    <source>
        <strain evidence="2 3">HUAS 3</strain>
    </source>
</reference>
<sequence>MTGRLVSVNVGVVTEAEWAGDASGRSGIDKRPVAGRVPVRATGVTGDFIAERAHHGGPDQAVYAYAREDADRWAAELGRAVPPGSFGENLSTFGVDVTGAVIGEEWAVGSALLQVTKPRTPCRTFAGFWGVPDLIKRFTERALPGAYLRVLRAGEVGVGDPVEVVSRPAHGVTVGEVFRALNREPELLPRLLDVPDLPEPVRDKARRRLVAGVGPA</sequence>
<evidence type="ECO:0000259" key="1">
    <source>
        <dbReference type="PROSITE" id="PS51340"/>
    </source>
</evidence>
<protein>
    <submittedName>
        <fullName evidence="2">MOSC domain-containing protein</fullName>
    </submittedName>
</protein>
<dbReference type="SUPFAM" id="SSF50800">
    <property type="entry name" value="PK beta-barrel domain-like"/>
    <property type="match status" value="1"/>
</dbReference>
<organism evidence="2 3">
    <name type="scientific">Micromonospora cathayae</name>
    <dbReference type="NCBI Taxonomy" id="3028804"/>
    <lineage>
        <taxon>Bacteria</taxon>
        <taxon>Bacillati</taxon>
        <taxon>Actinomycetota</taxon>
        <taxon>Actinomycetes</taxon>
        <taxon>Micromonosporales</taxon>
        <taxon>Micromonosporaceae</taxon>
        <taxon>Micromonospora</taxon>
    </lineage>
</organism>
<proteinExistence type="predicted"/>
<dbReference type="Pfam" id="PF03473">
    <property type="entry name" value="MOSC"/>
    <property type="match status" value="1"/>
</dbReference>
<dbReference type="InterPro" id="IPR011037">
    <property type="entry name" value="Pyrv_Knase-like_insert_dom_sf"/>
</dbReference>
<dbReference type="EMBL" id="CP118615">
    <property type="protein sequence ID" value="WDZ84791.1"/>
    <property type="molecule type" value="Genomic_DNA"/>
</dbReference>
<name>A0ABY7ZQT4_9ACTN</name>
<dbReference type="PANTHER" id="PTHR30212:SF2">
    <property type="entry name" value="PROTEIN YIIM"/>
    <property type="match status" value="1"/>
</dbReference>
<dbReference type="InterPro" id="IPR052353">
    <property type="entry name" value="Benzoxazolinone_Detox_Enz"/>
</dbReference>
<dbReference type="PANTHER" id="PTHR30212">
    <property type="entry name" value="PROTEIN YIIM"/>
    <property type="match status" value="1"/>
</dbReference>
<feature type="domain" description="MOSC" evidence="1">
    <location>
        <begin position="31"/>
        <end position="165"/>
    </location>
</feature>
<evidence type="ECO:0000313" key="3">
    <source>
        <dbReference type="Proteomes" id="UP001219605"/>
    </source>
</evidence>
<keyword evidence="3" id="KW-1185">Reference proteome</keyword>
<dbReference type="Proteomes" id="UP001219605">
    <property type="component" value="Chromosome"/>
</dbReference>
<gene>
    <name evidence="2" type="ORF">PVK37_30975</name>
</gene>